<evidence type="ECO:0000259" key="6">
    <source>
        <dbReference type="Pfam" id="PF07732"/>
    </source>
</evidence>
<dbReference type="Pfam" id="PF07732">
    <property type="entry name" value="Cu-oxidase_3"/>
    <property type="match status" value="1"/>
</dbReference>
<dbReference type="AlphaFoldDB" id="A0A154NX17"/>
<dbReference type="GO" id="GO:0005507">
    <property type="term" value="F:copper ion binding"/>
    <property type="evidence" value="ECO:0007669"/>
    <property type="project" value="InterPro"/>
</dbReference>
<evidence type="ECO:0000313" key="8">
    <source>
        <dbReference type="Proteomes" id="UP000076502"/>
    </source>
</evidence>
<proteinExistence type="inferred from homology"/>
<dbReference type="PROSITE" id="PS00080">
    <property type="entry name" value="MULTICOPPER_OXIDASE2"/>
    <property type="match status" value="1"/>
</dbReference>
<dbReference type="InterPro" id="IPR008972">
    <property type="entry name" value="Cupredoxin"/>
</dbReference>
<dbReference type="CDD" id="cd13884">
    <property type="entry name" value="CuRO_2_tcLCC_insect_like"/>
    <property type="match status" value="1"/>
</dbReference>
<dbReference type="OrthoDB" id="2121828at2759"/>
<dbReference type="STRING" id="178035.A0A154NX17"/>
<dbReference type="InterPro" id="IPR033138">
    <property type="entry name" value="Cu_oxidase_CS"/>
</dbReference>
<dbReference type="Proteomes" id="UP000076502">
    <property type="component" value="Unassembled WGS sequence"/>
</dbReference>
<dbReference type="FunFam" id="2.60.40.420:FF:000045">
    <property type="entry name" value="Laccase 2"/>
    <property type="match status" value="1"/>
</dbReference>
<dbReference type="Gene3D" id="2.60.40.420">
    <property type="entry name" value="Cupredoxins - blue copper proteins"/>
    <property type="match status" value="3"/>
</dbReference>
<dbReference type="EMBL" id="KQ434777">
    <property type="protein sequence ID" value="KZC04143.1"/>
    <property type="molecule type" value="Genomic_DNA"/>
</dbReference>
<feature type="domain" description="Plastocyanin-like" evidence="4">
    <location>
        <begin position="199"/>
        <end position="328"/>
    </location>
</feature>
<organism evidence="7 8">
    <name type="scientific">Dufourea novaeangliae</name>
    <name type="common">Sweat bee</name>
    <dbReference type="NCBI Taxonomy" id="178035"/>
    <lineage>
        <taxon>Eukaryota</taxon>
        <taxon>Metazoa</taxon>
        <taxon>Ecdysozoa</taxon>
        <taxon>Arthropoda</taxon>
        <taxon>Hexapoda</taxon>
        <taxon>Insecta</taxon>
        <taxon>Pterygota</taxon>
        <taxon>Neoptera</taxon>
        <taxon>Endopterygota</taxon>
        <taxon>Hymenoptera</taxon>
        <taxon>Apocrita</taxon>
        <taxon>Aculeata</taxon>
        <taxon>Apoidea</taxon>
        <taxon>Anthophila</taxon>
        <taxon>Halictidae</taxon>
        <taxon>Rophitinae</taxon>
        <taxon>Dufourea</taxon>
    </lineage>
</organism>
<name>A0A154NX17_DUFNO</name>
<dbReference type="GO" id="GO:0016491">
    <property type="term" value="F:oxidoreductase activity"/>
    <property type="evidence" value="ECO:0007669"/>
    <property type="project" value="UniProtKB-KW"/>
</dbReference>
<dbReference type="Pfam" id="PF00394">
    <property type="entry name" value="Cu-oxidase"/>
    <property type="match status" value="1"/>
</dbReference>
<sequence length="687" mass="77571">MPTVNEDDCINDEIRDSSKLSTATECARTCHKGAKPKICYYKFMVERYPISGQACSLCTPNVTTHICANCQCVPGNGVQRMGLLVNRMMPGPAINVCQGDKIVVDVENGIKEDAISIHWHGVFQKGTQHYDGVPSLTQCPITFRTTFRYAFYANNCGTHFWHAHTGLQKMDGIFGSLIVREPVETDLYAKLYDFDLVQHIIVINDWMDELATERHPGRISGVVLQHPDAVLINGRGNYTVNMLTSTNIPLEVFTVEPNQRYRFRLINAFCAVCPGELTIEGHNVTVITTDGLKVKPTVVDTIISFPAERFDFILETNQRPGTYWIQLRLIGVCSQLLGRSIQQLAKIQYLGKTQRPTSPMPTYNQTLPSKITLNPLDGDCNVKRPNLICISDLRNFGYIDSGIEKQEPDVKLFLALGFNNIPSAQFFKPNEYEDFFVVPNPSLDLNAHMNGITFRFPPSPPISQLKDLDQSQFCNDTHIPSTCKQNSTCSCTHIINLPLDAIVEIVLVDEGGAGFLNHPFHLHGSGFHVLTMSQPYGTLVNATRNITRDHIRDLDRQGKLPRNLKAPPGKDTIPVPNNGYIVIRFRASNPGVWLFHCHFVFHQQVGMELIFRVGNQDDVPKTPKGFPKCGDFKPMIKHIDNDSCEKKPARSQEEWVEKPPRLYEESEEERPIYSIRKPIWWPIKGLH</sequence>
<dbReference type="SUPFAM" id="SSF49503">
    <property type="entry name" value="Cupredoxins"/>
    <property type="match status" value="3"/>
</dbReference>
<dbReference type="PANTHER" id="PTHR11709:SF232">
    <property type="entry name" value="STRAW, ISOFORM G"/>
    <property type="match status" value="1"/>
</dbReference>
<evidence type="ECO:0000313" key="7">
    <source>
        <dbReference type="EMBL" id="KZC04143.1"/>
    </source>
</evidence>
<dbReference type="InterPro" id="IPR011707">
    <property type="entry name" value="Cu-oxidase-like_N"/>
</dbReference>
<reference evidence="7 8" key="1">
    <citation type="submission" date="2015-07" db="EMBL/GenBank/DDBJ databases">
        <title>The genome of Dufourea novaeangliae.</title>
        <authorList>
            <person name="Pan H."/>
            <person name="Kapheim K."/>
        </authorList>
    </citation>
    <scope>NUCLEOTIDE SEQUENCE [LARGE SCALE GENOMIC DNA]</scope>
    <source>
        <strain evidence="7">0120121106</strain>
        <tissue evidence="7">Whole body</tissue>
    </source>
</reference>
<dbReference type="PANTHER" id="PTHR11709">
    <property type="entry name" value="MULTI-COPPER OXIDASE"/>
    <property type="match status" value="1"/>
</dbReference>
<evidence type="ECO:0000256" key="1">
    <source>
        <dbReference type="ARBA" id="ARBA00010609"/>
    </source>
</evidence>
<dbReference type="GO" id="GO:0005886">
    <property type="term" value="C:plasma membrane"/>
    <property type="evidence" value="ECO:0007669"/>
    <property type="project" value="TreeGrafter"/>
</dbReference>
<keyword evidence="3" id="KW-0560">Oxidoreductase</keyword>
<accession>A0A154NX17</accession>
<gene>
    <name evidence="7" type="ORF">WN55_02030</name>
</gene>
<feature type="domain" description="Plastocyanin-like" evidence="5">
    <location>
        <begin position="463"/>
        <end position="616"/>
    </location>
</feature>
<evidence type="ECO:0000259" key="5">
    <source>
        <dbReference type="Pfam" id="PF07731"/>
    </source>
</evidence>
<dbReference type="CDD" id="cd13858">
    <property type="entry name" value="CuRO_1_tcLCC2_insect_like"/>
    <property type="match status" value="1"/>
</dbReference>
<keyword evidence="8" id="KW-1185">Reference proteome</keyword>
<dbReference type="InterPro" id="IPR011706">
    <property type="entry name" value="Cu-oxidase_C"/>
</dbReference>
<evidence type="ECO:0000256" key="3">
    <source>
        <dbReference type="ARBA" id="ARBA00023002"/>
    </source>
</evidence>
<dbReference type="InterPro" id="IPR001117">
    <property type="entry name" value="Cu-oxidase_2nd"/>
</dbReference>
<protein>
    <submittedName>
        <fullName evidence="7">Laccase-5</fullName>
    </submittedName>
</protein>
<dbReference type="InterPro" id="IPR045087">
    <property type="entry name" value="Cu-oxidase_fam"/>
</dbReference>
<dbReference type="GO" id="GO:0006826">
    <property type="term" value="P:iron ion transport"/>
    <property type="evidence" value="ECO:0007669"/>
    <property type="project" value="TreeGrafter"/>
</dbReference>
<dbReference type="InterPro" id="IPR002355">
    <property type="entry name" value="Cu_oxidase_Cu_BS"/>
</dbReference>
<dbReference type="CDD" id="cd13905">
    <property type="entry name" value="CuRO_3_tcLLC2_insect_like"/>
    <property type="match status" value="1"/>
</dbReference>
<evidence type="ECO:0000259" key="4">
    <source>
        <dbReference type="Pfam" id="PF00394"/>
    </source>
</evidence>
<dbReference type="FunFam" id="2.60.40.420:FF:000031">
    <property type="entry name" value="Laccase-2 isoform A"/>
    <property type="match status" value="1"/>
</dbReference>
<dbReference type="PROSITE" id="PS00079">
    <property type="entry name" value="MULTICOPPER_OXIDASE1"/>
    <property type="match status" value="1"/>
</dbReference>
<dbReference type="Pfam" id="PF07731">
    <property type="entry name" value="Cu-oxidase_2"/>
    <property type="match status" value="1"/>
</dbReference>
<feature type="domain" description="Plastocyanin-like" evidence="6">
    <location>
        <begin position="71"/>
        <end position="182"/>
    </location>
</feature>
<evidence type="ECO:0000256" key="2">
    <source>
        <dbReference type="ARBA" id="ARBA00022723"/>
    </source>
</evidence>
<keyword evidence="2" id="KW-0479">Metal-binding</keyword>
<comment type="similarity">
    <text evidence="1">Belongs to the multicopper oxidase family.</text>
</comment>